<dbReference type="Pfam" id="PF02754">
    <property type="entry name" value="CCG"/>
    <property type="match status" value="2"/>
</dbReference>
<dbReference type="EC" id="1.1.99.14" evidence="6"/>
<dbReference type="Pfam" id="PF13183">
    <property type="entry name" value="Fer4_8"/>
    <property type="match status" value="1"/>
</dbReference>
<dbReference type="SUPFAM" id="SSF46548">
    <property type="entry name" value="alpha-helical ferredoxin"/>
    <property type="match status" value="1"/>
</dbReference>
<evidence type="ECO:0000256" key="3">
    <source>
        <dbReference type="ARBA" id="ARBA00022737"/>
    </source>
</evidence>
<dbReference type="GO" id="GO:0051539">
    <property type="term" value="F:4 iron, 4 sulfur cluster binding"/>
    <property type="evidence" value="ECO:0007669"/>
    <property type="project" value="UniProtKB-UniRule"/>
</dbReference>
<evidence type="ECO:0000313" key="9">
    <source>
        <dbReference type="EMBL" id="RFM24385.1"/>
    </source>
</evidence>
<dbReference type="PROSITE" id="PS00198">
    <property type="entry name" value="4FE4S_FER_1"/>
    <property type="match status" value="2"/>
</dbReference>
<dbReference type="PIRSF" id="PIRSF000139">
    <property type="entry name" value="Glc_ox_4Fe-4S"/>
    <property type="match status" value="1"/>
</dbReference>
<dbReference type="InterPro" id="IPR004017">
    <property type="entry name" value="Cys_rich_dom"/>
</dbReference>
<evidence type="ECO:0000256" key="7">
    <source>
        <dbReference type="SAM" id="MobiDB-lite"/>
    </source>
</evidence>
<comment type="function">
    <text evidence="6">Component of a complex that catalyzes the oxidation of glycolate to glyoxylate.</text>
</comment>
<dbReference type="Proteomes" id="UP000266389">
    <property type="component" value="Unassembled WGS sequence"/>
</dbReference>
<comment type="caution">
    <text evidence="9">The sequence shown here is derived from an EMBL/GenBank/DDBJ whole genome shotgun (WGS) entry which is preliminary data.</text>
</comment>
<evidence type="ECO:0000259" key="8">
    <source>
        <dbReference type="PROSITE" id="PS51379"/>
    </source>
</evidence>
<organism evidence="9 10">
    <name type="scientific">Candidatus Thermochlorobacter aerophilus</name>
    <dbReference type="NCBI Taxonomy" id="1868324"/>
    <lineage>
        <taxon>Bacteria</taxon>
        <taxon>Pseudomonadati</taxon>
        <taxon>Chlorobiota</taxon>
        <taxon>Chlorobiia</taxon>
        <taxon>Chlorobiales</taxon>
        <taxon>Candidatus Thermochlorobacteriaceae</taxon>
        <taxon>Candidatus Thermochlorobacter</taxon>
    </lineage>
</organism>
<dbReference type="InterPro" id="IPR012257">
    <property type="entry name" value="Glc_ox_4Fe-4S"/>
</dbReference>
<keyword evidence="2 6" id="KW-0479">Metal-binding</keyword>
<dbReference type="InterPro" id="IPR009051">
    <property type="entry name" value="Helical_ferredxn"/>
</dbReference>
<accession>A0A395M0S5</accession>
<evidence type="ECO:0000313" key="10">
    <source>
        <dbReference type="Proteomes" id="UP000266389"/>
    </source>
</evidence>
<feature type="compositionally biased region" description="Pro residues" evidence="7">
    <location>
        <begin position="21"/>
        <end position="30"/>
    </location>
</feature>
<keyword evidence="5 6" id="KW-0411">Iron-sulfur</keyword>
<feature type="domain" description="4Fe-4S ferredoxin-type" evidence="8">
    <location>
        <begin position="40"/>
        <end position="72"/>
    </location>
</feature>
<dbReference type="PANTHER" id="PTHR32479">
    <property type="entry name" value="GLYCOLATE OXIDASE IRON-SULFUR SUBUNIT"/>
    <property type="match status" value="1"/>
</dbReference>
<evidence type="ECO:0000256" key="5">
    <source>
        <dbReference type="ARBA" id="ARBA00023014"/>
    </source>
</evidence>
<gene>
    <name evidence="9" type="ORF">D0433_05180</name>
</gene>
<dbReference type="InterPro" id="IPR017900">
    <property type="entry name" value="4Fe4S_Fe_S_CS"/>
</dbReference>
<keyword evidence="3" id="KW-0677">Repeat</keyword>
<keyword evidence="1 6" id="KW-0004">4Fe-4S</keyword>
<evidence type="ECO:0000256" key="2">
    <source>
        <dbReference type="ARBA" id="ARBA00022723"/>
    </source>
</evidence>
<evidence type="ECO:0000256" key="1">
    <source>
        <dbReference type="ARBA" id="ARBA00022485"/>
    </source>
</evidence>
<evidence type="ECO:0000256" key="4">
    <source>
        <dbReference type="ARBA" id="ARBA00023004"/>
    </source>
</evidence>
<dbReference type="Gene3D" id="1.10.1060.10">
    <property type="entry name" value="Alpha-helical ferredoxin"/>
    <property type="match status" value="1"/>
</dbReference>
<dbReference type="PANTHER" id="PTHR32479:SF17">
    <property type="entry name" value="GLYCOLATE OXIDASE IRON-SULFUR SUBUNIT"/>
    <property type="match status" value="1"/>
</dbReference>
<keyword evidence="6" id="KW-0249">Electron transport</keyword>
<comment type="cofactor">
    <cofactor evidence="6">
        <name>[4Fe-4S] cluster</name>
        <dbReference type="ChEBI" id="CHEBI:49883"/>
    </cofactor>
    <text evidence="6">Binds 2 [4Fe-4S] clusters.</text>
</comment>
<keyword evidence="6" id="KW-0813">Transport</keyword>
<evidence type="ECO:0000256" key="6">
    <source>
        <dbReference type="PIRNR" id="PIRNR000139"/>
    </source>
</evidence>
<comment type="catalytic activity">
    <reaction evidence="6">
        <text>(R)-lactate + A = pyruvate + AH2</text>
        <dbReference type="Rhea" id="RHEA:15089"/>
        <dbReference type="ChEBI" id="CHEBI:13193"/>
        <dbReference type="ChEBI" id="CHEBI:15361"/>
        <dbReference type="ChEBI" id="CHEBI:16004"/>
        <dbReference type="ChEBI" id="CHEBI:17499"/>
    </reaction>
</comment>
<dbReference type="AlphaFoldDB" id="A0A395M0S5"/>
<reference evidence="9 10" key="1">
    <citation type="journal article" date="2011" name="ISME J.">
        <title>Community ecology of hot spring cyanobacterial mats: predominant populations and their functional potential.</title>
        <authorList>
            <person name="Klatt C.G."/>
            <person name="Wood J.M."/>
            <person name="Rusch D.B."/>
            <person name="Bateson M.M."/>
            <person name="Hamamura N."/>
            <person name="Heidelberg J.F."/>
            <person name="Grossman A.R."/>
            <person name="Bhaya D."/>
            <person name="Cohan F.M."/>
            <person name="Kuhl M."/>
            <person name="Bryant D.A."/>
            <person name="Ward D.M."/>
        </authorList>
    </citation>
    <scope>NUCLEOTIDE SEQUENCE [LARGE SCALE GENOMIC DNA]</scope>
    <source>
        <strain evidence="9">OS</strain>
    </source>
</reference>
<feature type="compositionally biased region" description="Polar residues" evidence="7">
    <location>
        <begin position="1"/>
        <end position="17"/>
    </location>
</feature>
<keyword evidence="4 6" id="KW-0408">Iron</keyword>
<dbReference type="InterPro" id="IPR017896">
    <property type="entry name" value="4Fe4S_Fe-S-bd"/>
</dbReference>
<feature type="region of interest" description="Disordered" evidence="7">
    <location>
        <begin position="1"/>
        <end position="38"/>
    </location>
</feature>
<proteinExistence type="predicted"/>
<protein>
    <recommendedName>
        <fullName evidence="6">Glycolate oxidase iron-sulfur subunit</fullName>
        <ecNumber evidence="6">1.1.99.14</ecNumber>
    </recommendedName>
</protein>
<dbReference type="EMBL" id="PHFL01000039">
    <property type="protein sequence ID" value="RFM24385.1"/>
    <property type="molecule type" value="Genomic_DNA"/>
</dbReference>
<sequence>MSNPNSASSADSVTPSQLPFAAPPATPPSASPQSASPVPTLPLITDEMLLNCMQCGFCLPHCPTYSLTKLERYSPRGRIQLTRALFEGRLSAPEHLADIADSINTCLGCLACQTACPAGVEYEKIFESAKTLVVQAPSLRSSWSLRLLSLAMRHLFMNPKRFKQASRLIAFSQRLPLERLLPKPLRRMYMLAPRFSPQFFDETYENPTPSSGESVLFLSGCIMNTAFADVHHDSVALLESVGLRVVVPKAQYCCGALHAHNGFLKEAKALARRNLHAFAGSEWIAVNSAGCGAMMKHYPDLFSPDEPEHAQALAFSKRVKDLSQILLARNFQPNRLTKKVTYQDACHLEHGQKLREEPRELLRRKFGNVLELNSPQCCGSAGIYNLLQPNFAEELLAEKVQAIERTGAELVVSANPGCLLQLQYGLRRAGSKVRAIHLATALRL</sequence>
<dbReference type="GO" id="GO:0046872">
    <property type="term" value="F:metal ion binding"/>
    <property type="evidence" value="ECO:0007669"/>
    <property type="project" value="UniProtKB-UniRule"/>
</dbReference>
<name>A0A395M0S5_9BACT</name>
<dbReference type="PROSITE" id="PS51379">
    <property type="entry name" value="4FE4S_FER_2"/>
    <property type="match status" value="2"/>
</dbReference>
<comment type="catalytic activity">
    <reaction evidence="6">
        <text>glycolate + A = glyoxylate + AH2</text>
        <dbReference type="Rhea" id="RHEA:21264"/>
        <dbReference type="ChEBI" id="CHEBI:13193"/>
        <dbReference type="ChEBI" id="CHEBI:17499"/>
        <dbReference type="ChEBI" id="CHEBI:29805"/>
        <dbReference type="ChEBI" id="CHEBI:36655"/>
        <dbReference type="EC" id="1.1.99.14"/>
    </reaction>
</comment>
<dbReference type="GO" id="GO:0019154">
    <property type="term" value="F:glycolate dehydrogenase activity"/>
    <property type="evidence" value="ECO:0007669"/>
    <property type="project" value="UniProtKB-EC"/>
</dbReference>
<feature type="domain" description="4Fe-4S ferredoxin-type" evidence="8">
    <location>
        <begin position="95"/>
        <end position="125"/>
    </location>
</feature>